<feature type="coiled-coil region" evidence="2">
    <location>
        <begin position="1"/>
        <end position="28"/>
    </location>
</feature>
<evidence type="ECO:0000256" key="1">
    <source>
        <dbReference type="ARBA" id="ARBA00004976"/>
    </source>
</evidence>
<dbReference type="EMBL" id="DVLT01000049">
    <property type="protein sequence ID" value="HIU03223.1"/>
    <property type="molecule type" value="Genomic_DNA"/>
</dbReference>
<dbReference type="InterPro" id="IPR007685">
    <property type="entry name" value="RelA_SpoT"/>
</dbReference>
<comment type="pathway">
    <text evidence="1">Purine metabolism; ppGpp biosynthesis; ppGpp from GTP: step 1/2.</text>
</comment>
<evidence type="ECO:0000256" key="2">
    <source>
        <dbReference type="SAM" id="Coils"/>
    </source>
</evidence>
<reference evidence="4" key="2">
    <citation type="journal article" date="2021" name="PeerJ">
        <title>Extensive microbial diversity within the chicken gut microbiome revealed by metagenomics and culture.</title>
        <authorList>
            <person name="Gilroy R."/>
            <person name="Ravi A."/>
            <person name="Getino M."/>
            <person name="Pursley I."/>
            <person name="Horton D.L."/>
            <person name="Alikhan N.F."/>
            <person name="Baker D."/>
            <person name="Gharbi K."/>
            <person name="Hall N."/>
            <person name="Watson M."/>
            <person name="Adriaenssens E.M."/>
            <person name="Foster-Nyarko E."/>
            <person name="Jarju S."/>
            <person name="Secka A."/>
            <person name="Antonio M."/>
            <person name="Oren A."/>
            <person name="Chaudhuri R.R."/>
            <person name="La Ragione R."/>
            <person name="Hildebrand F."/>
            <person name="Pallen M.J."/>
        </authorList>
    </citation>
    <scope>NUCLEOTIDE SEQUENCE</scope>
    <source>
        <strain evidence="4">CHK187-14744</strain>
    </source>
</reference>
<dbReference type="InterPro" id="IPR052366">
    <property type="entry name" value="GTP_Pyrophosphokinase"/>
</dbReference>
<keyword evidence="2" id="KW-0175">Coiled coil</keyword>
<evidence type="ECO:0000313" key="4">
    <source>
        <dbReference type="EMBL" id="HIU03223.1"/>
    </source>
</evidence>
<name>A0A9D1HGT4_9FIRM</name>
<evidence type="ECO:0000259" key="3">
    <source>
        <dbReference type="SMART" id="SM00954"/>
    </source>
</evidence>
<proteinExistence type="predicted"/>
<dbReference type="Proteomes" id="UP000824164">
    <property type="component" value="Unassembled WGS sequence"/>
</dbReference>
<dbReference type="SUPFAM" id="SSF81301">
    <property type="entry name" value="Nucleotidyltransferase"/>
    <property type="match status" value="1"/>
</dbReference>
<organism evidence="4 5">
    <name type="scientific">Candidatus Onthocola gallistercoris</name>
    <dbReference type="NCBI Taxonomy" id="2840876"/>
    <lineage>
        <taxon>Bacteria</taxon>
        <taxon>Bacillati</taxon>
        <taxon>Bacillota</taxon>
        <taxon>Bacilli</taxon>
        <taxon>Candidatus Onthocola</taxon>
    </lineage>
</organism>
<sequence length="198" mass="23269">MMEYRCALMEVETKLKVLNEEFAAKNKRNPVETIKTRIKTPLSITEKLKRKGVDVTVENMEKYLTDIAGIRVICSFQDDIYRVAKLLSKQDDITLITEKDYIKNPKPNGYRSLHLILDIPIFLSNEKKHMKVEVQFRTIAMDFWASLDHKLKYKKNVKNPDVVAQELLRCADIITEMDHRMQEIRHMIEEEKEGIVES</sequence>
<comment type="caution">
    <text evidence="4">The sequence shown here is derived from an EMBL/GenBank/DDBJ whole genome shotgun (WGS) entry which is preliminary data.</text>
</comment>
<protein>
    <submittedName>
        <fullName evidence="4">GTP pyrophosphokinase family protein</fullName>
    </submittedName>
</protein>
<dbReference type="GO" id="GO:0015969">
    <property type="term" value="P:guanosine tetraphosphate metabolic process"/>
    <property type="evidence" value="ECO:0007669"/>
    <property type="project" value="InterPro"/>
</dbReference>
<reference evidence="4" key="1">
    <citation type="submission" date="2020-10" db="EMBL/GenBank/DDBJ databases">
        <authorList>
            <person name="Gilroy R."/>
        </authorList>
    </citation>
    <scope>NUCLEOTIDE SEQUENCE</scope>
    <source>
        <strain evidence="4">CHK187-14744</strain>
    </source>
</reference>
<dbReference type="CDD" id="cd05399">
    <property type="entry name" value="NT_Rel-Spo_like"/>
    <property type="match status" value="1"/>
</dbReference>
<dbReference type="Gene3D" id="1.10.287.860">
    <property type="entry name" value="Nucleotidyltransferase"/>
    <property type="match status" value="1"/>
</dbReference>
<accession>A0A9D1HGT4</accession>
<dbReference type="SMART" id="SM00954">
    <property type="entry name" value="RelA_SpoT"/>
    <property type="match status" value="1"/>
</dbReference>
<dbReference type="PANTHER" id="PTHR47837">
    <property type="entry name" value="GTP PYROPHOSPHOKINASE YJBM"/>
    <property type="match status" value="1"/>
</dbReference>
<dbReference type="Pfam" id="PF04607">
    <property type="entry name" value="RelA_SpoT"/>
    <property type="match status" value="1"/>
</dbReference>
<dbReference type="AlphaFoldDB" id="A0A9D1HGT4"/>
<gene>
    <name evidence="4" type="ORF">IAB63_08235</name>
</gene>
<feature type="domain" description="RelA/SpoT" evidence="3">
    <location>
        <begin position="36"/>
        <end position="159"/>
    </location>
</feature>
<dbReference type="PANTHER" id="PTHR47837:SF2">
    <property type="entry name" value="GTP PYROPHOSPHOKINASE YWAC"/>
    <property type="match status" value="1"/>
</dbReference>
<dbReference type="InterPro" id="IPR043519">
    <property type="entry name" value="NT_sf"/>
</dbReference>
<dbReference type="Gene3D" id="3.30.460.10">
    <property type="entry name" value="Beta Polymerase, domain 2"/>
    <property type="match status" value="1"/>
</dbReference>
<evidence type="ECO:0000313" key="5">
    <source>
        <dbReference type="Proteomes" id="UP000824164"/>
    </source>
</evidence>